<name>A0A9P6U9L6_9FUNG</name>
<keyword evidence="3" id="KW-1185">Reference proteome</keyword>
<evidence type="ECO:0000256" key="1">
    <source>
        <dbReference type="SAM" id="MobiDB-lite"/>
    </source>
</evidence>
<dbReference type="Proteomes" id="UP000807716">
    <property type="component" value="Unassembled WGS sequence"/>
</dbReference>
<organism evidence="2 3">
    <name type="scientific">Actinomortierella ambigua</name>
    <dbReference type="NCBI Taxonomy" id="1343610"/>
    <lineage>
        <taxon>Eukaryota</taxon>
        <taxon>Fungi</taxon>
        <taxon>Fungi incertae sedis</taxon>
        <taxon>Mucoromycota</taxon>
        <taxon>Mortierellomycotina</taxon>
        <taxon>Mortierellomycetes</taxon>
        <taxon>Mortierellales</taxon>
        <taxon>Mortierellaceae</taxon>
        <taxon>Actinomortierella</taxon>
    </lineage>
</organism>
<feature type="compositionally biased region" description="Basic and acidic residues" evidence="1">
    <location>
        <begin position="52"/>
        <end position="61"/>
    </location>
</feature>
<accession>A0A9P6U9L6</accession>
<evidence type="ECO:0000313" key="3">
    <source>
        <dbReference type="Proteomes" id="UP000807716"/>
    </source>
</evidence>
<comment type="caution">
    <text evidence="2">The sequence shown here is derived from an EMBL/GenBank/DDBJ whole genome shotgun (WGS) entry which is preliminary data.</text>
</comment>
<proteinExistence type="predicted"/>
<sequence>MRRFLGLKLIPSLPATTAITTSAILHCYRRPVPLRAFSTKMADTTTPTSSTEQHKDQRDSQKPALTLPAPGDISSSNTLEVNGQDLKLDLLGPVVVNEDGSMSRIDNWAEMSEIEKANVRRILVKRNNQRLARLRAQQQQDENSS</sequence>
<dbReference type="AlphaFoldDB" id="A0A9P6U9L6"/>
<dbReference type="PANTHER" id="PTHR39474">
    <property type="entry name" value="UNNAMED PRODUCT"/>
    <property type="match status" value="1"/>
</dbReference>
<dbReference type="PANTHER" id="PTHR39474:SF1">
    <property type="entry name" value="FUNGAL SPECIFIC TRANSCRIPTION FACTOR"/>
    <property type="match status" value="1"/>
</dbReference>
<reference evidence="2" key="1">
    <citation type="journal article" date="2020" name="Fungal Divers.">
        <title>Resolving the Mortierellaceae phylogeny through synthesis of multi-gene phylogenetics and phylogenomics.</title>
        <authorList>
            <person name="Vandepol N."/>
            <person name="Liber J."/>
            <person name="Desiro A."/>
            <person name="Na H."/>
            <person name="Kennedy M."/>
            <person name="Barry K."/>
            <person name="Grigoriev I.V."/>
            <person name="Miller A.N."/>
            <person name="O'Donnell K."/>
            <person name="Stajich J.E."/>
            <person name="Bonito G."/>
        </authorList>
    </citation>
    <scope>NUCLEOTIDE SEQUENCE</scope>
    <source>
        <strain evidence="2">BC1065</strain>
    </source>
</reference>
<dbReference type="OrthoDB" id="4590138at2759"/>
<gene>
    <name evidence="2" type="ORF">DFQ27_000808</name>
</gene>
<evidence type="ECO:0000313" key="2">
    <source>
        <dbReference type="EMBL" id="KAG0265133.1"/>
    </source>
</evidence>
<protein>
    <submittedName>
        <fullName evidence="2">Uncharacterized protein</fullName>
    </submittedName>
</protein>
<feature type="region of interest" description="Disordered" evidence="1">
    <location>
        <begin position="38"/>
        <end position="78"/>
    </location>
</feature>
<dbReference type="EMBL" id="JAAAJB010000122">
    <property type="protein sequence ID" value="KAG0265133.1"/>
    <property type="molecule type" value="Genomic_DNA"/>
</dbReference>
<feature type="compositionally biased region" description="Polar residues" evidence="1">
    <location>
        <begin position="41"/>
        <end position="51"/>
    </location>
</feature>